<accession>A0A2S1M0L9</accession>
<gene>
    <name evidence="1" type="ORF">BEH_24710</name>
</gene>
<proteinExistence type="predicted"/>
<sequence length="179" mass="20240">MSKPELIITLVIGPGCDTESFAMRLALEYFGARVHVHYIGRPSDLIDVLSREDRAADTDYLILNLHGDEGRFCMPELDSSIYEENEPQGEFFEDKHITQYAKLKGLHVIASGCALGAEPLAKAFLENGCHSYIAPVDYIEGNANLMFVIKFFYEIISNKRNPKESFQIARSIDQKNKYV</sequence>
<organism evidence="1 2">
    <name type="scientific">Priestia filamentosa</name>
    <dbReference type="NCBI Taxonomy" id="1402861"/>
    <lineage>
        <taxon>Bacteria</taxon>
        <taxon>Bacillati</taxon>
        <taxon>Bacillota</taxon>
        <taxon>Bacilli</taxon>
        <taxon>Bacillales</taxon>
        <taxon>Bacillaceae</taxon>
        <taxon>Priestia</taxon>
    </lineage>
</organism>
<dbReference type="OrthoDB" id="4548730at2"/>
<keyword evidence="1" id="KW-0614">Plasmid</keyword>
<dbReference type="Proteomes" id="UP000036202">
    <property type="component" value="Plasmid pbeh1"/>
</dbReference>
<reference evidence="1 2" key="1">
    <citation type="journal article" date="2015" name="PLoS ONE">
        <title>Genome Sequence of Bacillus endophyticus and Analysis of Its Companion Mechanism in the Ketogulonigenium vulgare-Bacillus Strain Consortium.</title>
        <authorList>
            <person name="Jia N."/>
            <person name="Du J."/>
            <person name="Ding M.Z."/>
            <person name="Gao F."/>
            <person name="Yuan Y.J."/>
        </authorList>
    </citation>
    <scope>NUCLEOTIDE SEQUENCE [LARGE SCALE GENOMIC DNA]</scope>
    <source>
        <strain evidence="1 2">Hbe603</strain>
        <plasmid evidence="2">pbeh1</plasmid>
    </source>
</reference>
<keyword evidence="2" id="KW-1185">Reference proteome</keyword>
<accession>A0A2L1FFQ5</accession>
<dbReference type="KEGG" id="beo:BEH_24710"/>
<protein>
    <submittedName>
        <fullName evidence="1">Delta-aminolevulinic acid dehydratase</fullName>
    </submittedName>
</protein>
<name>A0A2L1FFQ5_9BACI</name>
<dbReference type="AlphaFoldDB" id="A0A2L1FFQ5"/>
<evidence type="ECO:0000313" key="1">
    <source>
        <dbReference type="EMBL" id="AWG44902.1"/>
    </source>
</evidence>
<dbReference type="RefSeq" id="WP_046218220.1">
    <property type="nucleotide sequence ID" value="NZ_CP015323.1"/>
</dbReference>
<evidence type="ECO:0000313" key="2">
    <source>
        <dbReference type="Proteomes" id="UP000036202"/>
    </source>
</evidence>
<geneLocation type="plasmid" evidence="2">
    <name>pbeh1</name>
</geneLocation>
<dbReference type="EMBL" id="CP015323">
    <property type="protein sequence ID" value="AWG44902.1"/>
    <property type="molecule type" value="Genomic_DNA"/>
</dbReference>